<gene>
    <name evidence="2" type="ORF">H1W37_14175</name>
</gene>
<proteinExistence type="predicted"/>
<keyword evidence="3" id="KW-1185">Reference proteome</keyword>
<evidence type="ECO:0000313" key="3">
    <source>
        <dbReference type="Proteomes" id="UP000559404"/>
    </source>
</evidence>
<sequence length="77" mass="8356">MIVCSCNVLTDKELRRAARELQSGPDGVIVTPGAVFRALGKRPRCGGCFKAIIPIIHEESQGGRERSPEQPEAEHEG</sequence>
<evidence type="ECO:0000259" key="1">
    <source>
        <dbReference type="Pfam" id="PF04324"/>
    </source>
</evidence>
<dbReference type="InterPro" id="IPR041854">
    <property type="entry name" value="BFD-like_2Fe2S-bd_dom_sf"/>
</dbReference>
<dbReference type="Pfam" id="PF04324">
    <property type="entry name" value="Fer2_BFD"/>
    <property type="match status" value="1"/>
</dbReference>
<dbReference type="AlphaFoldDB" id="A0A838XNF8"/>
<dbReference type="Gene3D" id="1.10.10.1100">
    <property type="entry name" value="BFD-like [2Fe-2S]-binding domain"/>
    <property type="match status" value="1"/>
</dbReference>
<protein>
    <submittedName>
        <fullName evidence="2">(2Fe-2S)-binding protein</fullName>
    </submittedName>
</protein>
<dbReference type="EMBL" id="JACEON010000013">
    <property type="protein sequence ID" value="MBA4612809.1"/>
    <property type="molecule type" value="Genomic_DNA"/>
</dbReference>
<reference evidence="2 3" key="1">
    <citation type="submission" date="2020-07" db="EMBL/GenBank/DDBJ databases">
        <authorList>
            <person name="Li M."/>
        </authorList>
    </citation>
    <scope>NUCLEOTIDE SEQUENCE [LARGE SCALE GENOMIC DNA]</scope>
    <source>
        <strain evidence="2 3">DSM 23284</strain>
    </source>
</reference>
<accession>A0A838XNF8</accession>
<evidence type="ECO:0000313" key="2">
    <source>
        <dbReference type="EMBL" id="MBA4612809.1"/>
    </source>
</evidence>
<dbReference type="Proteomes" id="UP000559404">
    <property type="component" value="Unassembled WGS sequence"/>
</dbReference>
<name>A0A838XNF8_9HYPH</name>
<feature type="domain" description="BFD-like [2Fe-2S]-binding" evidence="1">
    <location>
        <begin position="2"/>
        <end position="58"/>
    </location>
</feature>
<reference evidence="2 3" key="2">
    <citation type="submission" date="2020-08" db="EMBL/GenBank/DDBJ databases">
        <title>Stappia taiwanensis sp. nov., isolated from a coastal thermal spring.</title>
        <authorList>
            <person name="Kampfer P."/>
        </authorList>
    </citation>
    <scope>NUCLEOTIDE SEQUENCE [LARGE SCALE GENOMIC DNA]</scope>
    <source>
        <strain evidence="2 3">DSM 23284</strain>
    </source>
</reference>
<dbReference type="RefSeq" id="WP_181760997.1">
    <property type="nucleotide sequence ID" value="NZ_BMCR01000003.1"/>
</dbReference>
<comment type="caution">
    <text evidence="2">The sequence shown here is derived from an EMBL/GenBank/DDBJ whole genome shotgun (WGS) entry which is preliminary data.</text>
</comment>
<dbReference type="InterPro" id="IPR007419">
    <property type="entry name" value="BFD-like_2Fe2S-bd_dom"/>
</dbReference>
<organism evidence="2 3">
    <name type="scientific">Stappia taiwanensis</name>
    <dbReference type="NCBI Taxonomy" id="992267"/>
    <lineage>
        <taxon>Bacteria</taxon>
        <taxon>Pseudomonadati</taxon>
        <taxon>Pseudomonadota</taxon>
        <taxon>Alphaproteobacteria</taxon>
        <taxon>Hyphomicrobiales</taxon>
        <taxon>Stappiaceae</taxon>
        <taxon>Stappia</taxon>
    </lineage>
</organism>